<dbReference type="InterPro" id="IPR001810">
    <property type="entry name" value="F-box_dom"/>
</dbReference>
<dbReference type="Pfam" id="PF00646">
    <property type="entry name" value="F-box"/>
    <property type="match status" value="1"/>
</dbReference>
<comment type="caution">
    <text evidence="2">The sequence shown here is derived from an EMBL/GenBank/DDBJ whole genome shotgun (WGS) entry which is preliminary data.</text>
</comment>
<dbReference type="SMART" id="SM00256">
    <property type="entry name" value="FBOX"/>
    <property type="match status" value="1"/>
</dbReference>
<reference evidence="2 3" key="1">
    <citation type="journal article" date="2022" name="Nat. Plants">
        <title>Genomes of leafy and leafless Platanthera orchids illuminate the evolution of mycoheterotrophy.</title>
        <authorList>
            <person name="Li M.H."/>
            <person name="Liu K.W."/>
            <person name="Li Z."/>
            <person name="Lu H.C."/>
            <person name="Ye Q.L."/>
            <person name="Zhang D."/>
            <person name="Wang J.Y."/>
            <person name="Li Y.F."/>
            <person name="Zhong Z.M."/>
            <person name="Liu X."/>
            <person name="Yu X."/>
            <person name="Liu D.K."/>
            <person name="Tu X.D."/>
            <person name="Liu B."/>
            <person name="Hao Y."/>
            <person name="Liao X.Y."/>
            <person name="Jiang Y.T."/>
            <person name="Sun W.H."/>
            <person name="Chen J."/>
            <person name="Chen Y.Q."/>
            <person name="Ai Y."/>
            <person name="Zhai J.W."/>
            <person name="Wu S.S."/>
            <person name="Zhou Z."/>
            <person name="Hsiao Y.Y."/>
            <person name="Wu W.L."/>
            <person name="Chen Y.Y."/>
            <person name="Lin Y.F."/>
            <person name="Hsu J.L."/>
            <person name="Li C.Y."/>
            <person name="Wang Z.W."/>
            <person name="Zhao X."/>
            <person name="Zhong W.Y."/>
            <person name="Ma X.K."/>
            <person name="Ma L."/>
            <person name="Huang J."/>
            <person name="Chen G.Z."/>
            <person name="Huang M.Z."/>
            <person name="Huang L."/>
            <person name="Peng D.H."/>
            <person name="Luo Y.B."/>
            <person name="Zou S.Q."/>
            <person name="Chen S.P."/>
            <person name="Lan S."/>
            <person name="Tsai W.C."/>
            <person name="Van de Peer Y."/>
            <person name="Liu Z.J."/>
        </authorList>
    </citation>
    <scope>NUCLEOTIDE SEQUENCE [LARGE SCALE GENOMIC DNA]</scope>
    <source>
        <strain evidence="2">Lor288</strain>
    </source>
</reference>
<dbReference type="InterPro" id="IPR036047">
    <property type="entry name" value="F-box-like_dom_sf"/>
</dbReference>
<evidence type="ECO:0000313" key="3">
    <source>
        <dbReference type="Proteomes" id="UP001412067"/>
    </source>
</evidence>
<dbReference type="EMBL" id="JBBWWR010000015">
    <property type="protein sequence ID" value="KAK8950383.1"/>
    <property type="molecule type" value="Genomic_DNA"/>
</dbReference>
<dbReference type="SUPFAM" id="SSF81383">
    <property type="entry name" value="F-box domain"/>
    <property type="match status" value="1"/>
</dbReference>
<protein>
    <submittedName>
        <fullName evidence="2">F-box protein</fullName>
    </submittedName>
</protein>
<dbReference type="Gene3D" id="1.20.1280.50">
    <property type="match status" value="1"/>
</dbReference>
<dbReference type="PANTHER" id="PTHR31672">
    <property type="entry name" value="BNACNNG10540D PROTEIN"/>
    <property type="match status" value="1"/>
</dbReference>
<evidence type="ECO:0000313" key="2">
    <source>
        <dbReference type="EMBL" id="KAK8950383.1"/>
    </source>
</evidence>
<keyword evidence="3" id="KW-1185">Reference proteome</keyword>
<gene>
    <name evidence="2" type="ORF">KSP40_PGU013422</name>
</gene>
<evidence type="ECO:0000259" key="1">
    <source>
        <dbReference type="SMART" id="SM00256"/>
    </source>
</evidence>
<organism evidence="2 3">
    <name type="scientific">Platanthera guangdongensis</name>
    <dbReference type="NCBI Taxonomy" id="2320717"/>
    <lineage>
        <taxon>Eukaryota</taxon>
        <taxon>Viridiplantae</taxon>
        <taxon>Streptophyta</taxon>
        <taxon>Embryophyta</taxon>
        <taxon>Tracheophyta</taxon>
        <taxon>Spermatophyta</taxon>
        <taxon>Magnoliopsida</taxon>
        <taxon>Liliopsida</taxon>
        <taxon>Asparagales</taxon>
        <taxon>Orchidaceae</taxon>
        <taxon>Orchidoideae</taxon>
        <taxon>Orchideae</taxon>
        <taxon>Orchidinae</taxon>
        <taxon>Platanthera</taxon>
    </lineage>
</organism>
<name>A0ABR2LV01_9ASPA</name>
<dbReference type="InterPro" id="IPR050796">
    <property type="entry name" value="SCF_F-box_component"/>
</dbReference>
<sequence length="219" mass="24511">MKTKRAKRKLMKKETGQSNKMAQENTAVVVVVPNDVVFDILVRLPARSVGRFRCVSKSWLSITTHSTTFVRAHKQRSSPTGQSLVIERPGCGERFYLASAIAPADITFCKLNVPIESSIRASCDGLLCLWIPAIGKHRIVNPLTGRSIILPTNTRLHTRFLAFYFNHSTSEYRLLAAAQNETSMLVVGQNTWKHISCRLPAFCDHSYTADLKGSLHWLA</sequence>
<proteinExistence type="predicted"/>
<accession>A0ABR2LV01</accession>
<dbReference type="Proteomes" id="UP001412067">
    <property type="component" value="Unassembled WGS sequence"/>
</dbReference>
<feature type="domain" description="F-box" evidence="1">
    <location>
        <begin position="32"/>
        <end position="72"/>
    </location>
</feature>